<keyword evidence="1" id="KW-1133">Transmembrane helix</keyword>
<proteinExistence type="predicted"/>
<keyword evidence="1" id="KW-0812">Transmembrane</keyword>
<evidence type="ECO:0000313" key="3">
    <source>
        <dbReference type="Proteomes" id="UP001287356"/>
    </source>
</evidence>
<keyword evidence="1" id="KW-0472">Membrane</keyword>
<reference evidence="2" key="1">
    <citation type="journal article" date="2023" name="Mol. Phylogenet. Evol.">
        <title>Genome-scale phylogeny and comparative genomics of the fungal order Sordariales.</title>
        <authorList>
            <person name="Hensen N."/>
            <person name="Bonometti L."/>
            <person name="Westerberg I."/>
            <person name="Brannstrom I.O."/>
            <person name="Guillou S."/>
            <person name="Cros-Aarteil S."/>
            <person name="Calhoun S."/>
            <person name="Haridas S."/>
            <person name="Kuo A."/>
            <person name="Mondo S."/>
            <person name="Pangilinan J."/>
            <person name="Riley R."/>
            <person name="LaButti K."/>
            <person name="Andreopoulos B."/>
            <person name="Lipzen A."/>
            <person name="Chen C."/>
            <person name="Yan M."/>
            <person name="Daum C."/>
            <person name="Ng V."/>
            <person name="Clum A."/>
            <person name="Steindorff A."/>
            <person name="Ohm R.A."/>
            <person name="Martin F."/>
            <person name="Silar P."/>
            <person name="Natvig D.O."/>
            <person name="Lalanne C."/>
            <person name="Gautier V."/>
            <person name="Ament-Velasquez S.L."/>
            <person name="Kruys A."/>
            <person name="Hutchinson M.I."/>
            <person name="Powell A.J."/>
            <person name="Barry K."/>
            <person name="Miller A.N."/>
            <person name="Grigoriev I.V."/>
            <person name="Debuchy R."/>
            <person name="Gladieux P."/>
            <person name="Hiltunen Thoren M."/>
            <person name="Johannesson H."/>
        </authorList>
    </citation>
    <scope>NUCLEOTIDE SEQUENCE</scope>
    <source>
        <strain evidence="2">CBS 958.72</strain>
    </source>
</reference>
<evidence type="ECO:0000313" key="2">
    <source>
        <dbReference type="EMBL" id="KAK3383009.1"/>
    </source>
</evidence>
<accession>A0AAE0NKE1</accession>
<dbReference type="AlphaFoldDB" id="A0AAE0NKE1"/>
<evidence type="ECO:0000256" key="1">
    <source>
        <dbReference type="SAM" id="Phobius"/>
    </source>
</evidence>
<comment type="caution">
    <text evidence="2">The sequence shown here is derived from an EMBL/GenBank/DDBJ whole genome shotgun (WGS) entry which is preliminary data.</text>
</comment>
<reference evidence="2" key="2">
    <citation type="submission" date="2023-06" db="EMBL/GenBank/DDBJ databases">
        <authorList>
            <consortium name="Lawrence Berkeley National Laboratory"/>
            <person name="Haridas S."/>
            <person name="Hensen N."/>
            <person name="Bonometti L."/>
            <person name="Westerberg I."/>
            <person name="Brannstrom I.O."/>
            <person name="Guillou S."/>
            <person name="Cros-Aarteil S."/>
            <person name="Calhoun S."/>
            <person name="Kuo A."/>
            <person name="Mondo S."/>
            <person name="Pangilinan J."/>
            <person name="Riley R."/>
            <person name="Labutti K."/>
            <person name="Andreopoulos B."/>
            <person name="Lipzen A."/>
            <person name="Chen C."/>
            <person name="Yanf M."/>
            <person name="Daum C."/>
            <person name="Ng V."/>
            <person name="Clum A."/>
            <person name="Steindorff A."/>
            <person name="Ohm R."/>
            <person name="Martin F."/>
            <person name="Silar P."/>
            <person name="Natvig D."/>
            <person name="Lalanne C."/>
            <person name="Gautier V."/>
            <person name="Ament-Velasquez S.L."/>
            <person name="Kruys A."/>
            <person name="Hutchinson M.I."/>
            <person name="Powell A.J."/>
            <person name="Barry K."/>
            <person name="Miller A.N."/>
            <person name="Grigoriev I.V."/>
            <person name="Debuchy R."/>
            <person name="Gladieux P."/>
            <person name="Thoren M.H."/>
            <person name="Johannesson H."/>
        </authorList>
    </citation>
    <scope>NUCLEOTIDE SEQUENCE</scope>
    <source>
        <strain evidence="2">CBS 958.72</strain>
    </source>
</reference>
<keyword evidence="3" id="KW-1185">Reference proteome</keyword>
<feature type="transmembrane region" description="Helical" evidence="1">
    <location>
        <begin position="12"/>
        <end position="30"/>
    </location>
</feature>
<gene>
    <name evidence="2" type="ORF">B0T24DRAFT_30229</name>
</gene>
<sequence length="192" mass="21658">MVRYGTEDRQHCVNMSCVYSPFFPFVFFLVDAPPFCRSQGAALRYASNPVMLARCPWADSVSCALFRSRPTDHPSHLCLAGDHILLELIFGIFVRLVQLPGSAHRCTQLKISLRAWSSENQGLLVQHSLCSEVTFMQGCYGPRTSGSPYPSCIVTTVEHAHPERIEQHSNWPPTNARVSFSEEQRNAVFAYY</sequence>
<protein>
    <submittedName>
        <fullName evidence="2">Uncharacterized protein</fullName>
    </submittedName>
</protein>
<organism evidence="2 3">
    <name type="scientific">Lasiosphaeria ovina</name>
    <dbReference type="NCBI Taxonomy" id="92902"/>
    <lineage>
        <taxon>Eukaryota</taxon>
        <taxon>Fungi</taxon>
        <taxon>Dikarya</taxon>
        <taxon>Ascomycota</taxon>
        <taxon>Pezizomycotina</taxon>
        <taxon>Sordariomycetes</taxon>
        <taxon>Sordariomycetidae</taxon>
        <taxon>Sordariales</taxon>
        <taxon>Lasiosphaeriaceae</taxon>
        <taxon>Lasiosphaeria</taxon>
    </lineage>
</organism>
<dbReference type="Proteomes" id="UP001287356">
    <property type="component" value="Unassembled WGS sequence"/>
</dbReference>
<dbReference type="EMBL" id="JAULSN010000001">
    <property type="protein sequence ID" value="KAK3383009.1"/>
    <property type="molecule type" value="Genomic_DNA"/>
</dbReference>
<name>A0AAE0NKE1_9PEZI</name>